<organism evidence="1">
    <name type="scientific">Spironucleus salmonicida</name>
    <dbReference type="NCBI Taxonomy" id="348837"/>
    <lineage>
        <taxon>Eukaryota</taxon>
        <taxon>Metamonada</taxon>
        <taxon>Diplomonadida</taxon>
        <taxon>Hexamitidae</taxon>
        <taxon>Hexamitinae</taxon>
        <taxon>Spironucleus</taxon>
    </lineage>
</organism>
<accession>V6LQ79</accession>
<keyword evidence="4" id="KW-1185">Reference proteome</keyword>
<dbReference type="AlphaFoldDB" id="V6LQ79"/>
<dbReference type="EMBL" id="AUWU02000001">
    <property type="protein sequence ID" value="KAH0577245.1"/>
    <property type="molecule type" value="Genomic_DNA"/>
</dbReference>
<name>V6LQ79_9EUKA</name>
<reference evidence="2" key="2">
    <citation type="submission" date="2020-12" db="EMBL/GenBank/DDBJ databases">
        <title>New Spironucleus salmonicida genome in near-complete chromosomes.</title>
        <authorList>
            <person name="Xu F."/>
            <person name="Kurt Z."/>
            <person name="Jimenez-Gonzalez A."/>
            <person name="Astvaldsson A."/>
            <person name="Andersson J.O."/>
            <person name="Svard S.G."/>
        </authorList>
    </citation>
    <scope>NUCLEOTIDE SEQUENCE</scope>
    <source>
        <strain evidence="2">ATCC 50377</strain>
    </source>
</reference>
<dbReference type="VEuPathDB" id="GiardiaDB:SS50377_20596"/>
<evidence type="ECO:0000313" key="3">
    <source>
        <dbReference type="EMBL" id="KAH0577245.1"/>
    </source>
</evidence>
<evidence type="ECO:0000313" key="2">
    <source>
        <dbReference type="EMBL" id="KAH0569355.1"/>
    </source>
</evidence>
<evidence type="ECO:0000313" key="4">
    <source>
        <dbReference type="Proteomes" id="UP000018208"/>
    </source>
</evidence>
<dbReference type="Proteomes" id="UP000018208">
    <property type="component" value="Unassembled WGS sequence"/>
</dbReference>
<dbReference type="EMBL" id="AUWU02000024">
    <property type="protein sequence ID" value="KAH0569355.1"/>
    <property type="molecule type" value="Genomic_DNA"/>
</dbReference>
<sequence>MAQMSDQEISQDNFMQSIFQPINTYCSINAQNLATESVIFSFPVSGLHSNNNSDNYTYQVEQKTQPLLLNKSVSTVGEVEDSIDVCSMIGSIDQTLSGDQNEQ</sequence>
<protein>
    <submittedName>
        <fullName evidence="1">Uncharacterized protein</fullName>
    </submittedName>
</protein>
<reference evidence="1 2" key="1">
    <citation type="journal article" date="2014" name="PLoS Genet.">
        <title>The Genome of Spironucleus salmonicida Highlights a Fish Pathogen Adapted to Fluctuating Environments.</title>
        <authorList>
            <person name="Xu F."/>
            <person name="Jerlstrom-Hultqvist J."/>
            <person name="Einarsson E."/>
            <person name="Astvaldsson A."/>
            <person name="Svard S.G."/>
            <person name="Andersson J.O."/>
        </authorList>
    </citation>
    <scope>NUCLEOTIDE SEQUENCE</scope>
    <source>
        <strain evidence="2">ATCC 50377</strain>
    </source>
</reference>
<dbReference type="EMBL" id="KI546087">
    <property type="protein sequence ID" value="EST45866.1"/>
    <property type="molecule type" value="Genomic_DNA"/>
</dbReference>
<gene>
    <name evidence="1" type="ORF">SS50377_14152</name>
    <name evidence="3" type="ORF">SS50377_20596</name>
    <name evidence="2" type="ORF">SS50377_28780</name>
</gene>
<dbReference type="VEuPathDB" id="GiardiaDB:SS50377_28780"/>
<evidence type="ECO:0000313" key="1">
    <source>
        <dbReference type="EMBL" id="EST45866.1"/>
    </source>
</evidence>
<proteinExistence type="predicted"/>